<comment type="caution">
    <text evidence="1">The sequence shown here is derived from an EMBL/GenBank/DDBJ whole genome shotgun (WGS) entry which is preliminary data.</text>
</comment>
<evidence type="ECO:0000313" key="2">
    <source>
        <dbReference type="Proteomes" id="UP001628179"/>
    </source>
</evidence>
<accession>A0ABQ0GT30</accession>
<reference evidence="1 2" key="1">
    <citation type="submission" date="2024-09" db="EMBL/GenBank/DDBJ databases">
        <title>Itraconazole resistance in Madurella fahalii resulting from another homologue of gene encoding cytochrome P450 14-alpha sterol demethylase (CYP51).</title>
        <authorList>
            <person name="Yoshioka I."/>
            <person name="Fahal A.H."/>
            <person name="Kaneko S."/>
            <person name="Yaguchi T."/>
        </authorList>
    </citation>
    <scope>NUCLEOTIDE SEQUENCE [LARGE SCALE GENOMIC DNA]</scope>
    <source>
        <strain evidence="1 2">IFM 68171</strain>
    </source>
</reference>
<gene>
    <name evidence="1" type="ORF">MFIFM68171_11105</name>
</gene>
<sequence length="276" mass="30935">MDEPDSITTVGNNIHIRVKRSHWKCCSCGSLVSCEIGGFYLMSSTMDCYPNHCRDGCAVCERAICPTCNKRRCSLCVYVNPEGKEISTVGGKNLIHDRFKSAAWYCCICGKIHCPEPAPGHPDTHVTIPIADGNVWHIQHTCFGGHSQPERPCDFCDVLNRYGELILQFGDMTRGEDPIPILGPLYEHALWCDLNLAWVRRTIDEHNTAAAENQELESSATARTSHYLLRLVVAENLVAEPARIEKDEIAPWITLQKAAIEAARRRVEVFDDHESD</sequence>
<keyword evidence="2" id="KW-1185">Reference proteome</keyword>
<proteinExistence type="predicted"/>
<dbReference type="GeneID" id="98181847"/>
<protein>
    <submittedName>
        <fullName evidence="1">Uncharacterized protein</fullName>
    </submittedName>
</protein>
<dbReference type="RefSeq" id="XP_070922625.1">
    <property type="nucleotide sequence ID" value="XM_071066524.1"/>
</dbReference>
<dbReference type="EMBL" id="BAAFSV010000006">
    <property type="protein sequence ID" value="GAB1320895.1"/>
    <property type="molecule type" value="Genomic_DNA"/>
</dbReference>
<evidence type="ECO:0000313" key="1">
    <source>
        <dbReference type="EMBL" id="GAB1320895.1"/>
    </source>
</evidence>
<dbReference type="Proteomes" id="UP001628179">
    <property type="component" value="Unassembled WGS sequence"/>
</dbReference>
<organism evidence="1 2">
    <name type="scientific">Madurella fahalii</name>
    <dbReference type="NCBI Taxonomy" id="1157608"/>
    <lineage>
        <taxon>Eukaryota</taxon>
        <taxon>Fungi</taxon>
        <taxon>Dikarya</taxon>
        <taxon>Ascomycota</taxon>
        <taxon>Pezizomycotina</taxon>
        <taxon>Sordariomycetes</taxon>
        <taxon>Sordariomycetidae</taxon>
        <taxon>Sordariales</taxon>
        <taxon>Sordariales incertae sedis</taxon>
        <taxon>Madurella</taxon>
    </lineage>
</organism>
<name>A0ABQ0GT30_9PEZI</name>